<keyword evidence="2" id="KW-1185">Reference proteome</keyword>
<dbReference type="AlphaFoldDB" id="A0A0L0DIE9"/>
<gene>
    <name evidence="1" type="ORF">AMSG_07077</name>
</gene>
<dbReference type="RefSeq" id="XP_013756542.1">
    <property type="nucleotide sequence ID" value="XM_013901088.1"/>
</dbReference>
<reference evidence="1 2" key="1">
    <citation type="submission" date="2010-05" db="EMBL/GenBank/DDBJ databases">
        <title>The Genome Sequence of Thecamonas trahens ATCC 50062.</title>
        <authorList>
            <consortium name="The Broad Institute Genome Sequencing Platform"/>
            <person name="Russ C."/>
            <person name="Cuomo C."/>
            <person name="Shea T."/>
            <person name="Young S.K."/>
            <person name="Zeng Q."/>
            <person name="Koehrsen M."/>
            <person name="Haas B."/>
            <person name="Borodovsky M."/>
            <person name="Guigo R."/>
            <person name="Alvarado L."/>
            <person name="Berlin A."/>
            <person name="Bochicchio J."/>
            <person name="Borenstein D."/>
            <person name="Chapman S."/>
            <person name="Chen Z."/>
            <person name="Freedman E."/>
            <person name="Gellesch M."/>
            <person name="Goldberg J."/>
            <person name="Griggs A."/>
            <person name="Gujja S."/>
            <person name="Heilman E."/>
            <person name="Heiman D."/>
            <person name="Hepburn T."/>
            <person name="Howarth C."/>
            <person name="Jen D."/>
            <person name="Larson L."/>
            <person name="Mehta T."/>
            <person name="Park D."/>
            <person name="Pearson M."/>
            <person name="Roberts A."/>
            <person name="Saif S."/>
            <person name="Shenoy N."/>
            <person name="Sisk P."/>
            <person name="Stolte C."/>
            <person name="Sykes S."/>
            <person name="Thomson T."/>
            <person name="Walk T."/>
            <person name="White J."/>
            <person name="Yandava C."/>
            <person name="Burger G."/>
            <person name="Gray M.W."/>
            <person name="Holland P.W.H."/>
            <person name="King N."/>
            <person name="Lang F.B.F."/>
            <person name="Roger A.J."/>
            <person name="Ruiz-Trillo I."/>
            <person name="Lander E."/>
            <person name="Nusbaum C."/>
        </authorList>
    </citation>
    <scope>NUCLEOTIDE SEQUENCE [LARGE SCALE GENOMIC DNA]</scope>
    <source>
        <strain evidence="1 2">ATCC 50062</strain>
    </source>
</reference>
<proteinExistence type="predicted"/>
<evidence type="ECO:0000313" key="1">
    <source>
        <dbReference type="EMBL" id="KNC51088.1"/>
    </source>
</evidence>
<dbReference type="EMBL" id="GL349464">
    <property type="protein sequence ID" value="KNC51088.1"/>
    <property type="molecule type" value="Genomic_DNA"/>
</dbReference>
<accession>A0A0L0DIE9</accession>
<dbReference type="Proteomes" id="UP000054408">
    <property type="component" value="Unassembled WGS sequence"/>
</dbReference>
<organism evidence="1 2">
    <name type="scientific">Thecamonas trahens ATCC 50062</name>
    <dbReference type="NCBI Taxonomy" id="461836"/>
    <lineage>
        <taxon>Eukaryota</taxon>
        <taxon>Apusozoa</taxon>
        <taxon>Apusomonadida</taxon>
        <taxon>Apusomonadidae</taxon>
        <taxon>Thecamonas</taxon>
    </lineage>
</organism>
<dbReference type="GeneID" id="25566092"/>
<protein>
    <submittedName>
        <fullName evidence="1">Uncharacterized protein</fullName>
    </submittedName>
</protein>
<name>A0A0L0DIE9_THETB</name>
<sequence>MLTPGSLVAHALLHDLVPQMAEPDLACVLTLCACTSSSLRLPVSNVTLSGLQYAAPMMPQSCAMVSHLALGLRCTSSLSARTTVGKLRPLAMIADLLSARADTSLVLSASLPAIHPDAFHAPVPGLPQLTIELSVSDSDNLASSRAMAQFQANLEATARATWNGINTLVHILQSLMTPQASMCSQLAAGVDFLHDVEAVA</sequence>
<evidence type="ECO:0000313" key="2">
    <source>
        <dbReference type="Proteomes" id="UP000054408"/>
    </source>
</evidence>